<dbReference type="InterPro" id="IPR055951">
    <property type="entry name" value="DUF7529"/>
</dbReference>
<protein>
    <submittedName>
        <fullName evidence="2">Uncharacterized protein</fullName>
    </submittedName>
</protein>
<dbReference type="Pfam" id="PF24373">
    <property type="entry name" value="DUF7529"/>
    <property type="match status" value="1"/>
</dbReference>
<dbReference type="AlphaFoldDB" id="A0A238Y7V2"/>
<sequence length="151" mass="16130">MSADTPPTAAWNRLRETVATVAADHRAAGRTVVEAYADHGTVRASDDGPLTFVFTVSGETATALSEQTTASAIRRTDVQYVDTGGYRLYLLEVHQPDDDVVTLVAGGIRQQSLEAYANTSGPARTRVRSISDVVALELAHDDRAPFLAGVE</sequence>
<keyword evidence="4" id="KW-1185">Reference proteome</keyword>
<dbReference type="EMBL" id="JAQLUK010000031">
    <property type="protein sequence ID" value="MDB2293806.1"/>
    <property type="molecule type" value="Genomic_DNA"/>
</dbReference>
<evidence type="ECO:0000313" key="2">
    <source>
        <dbReference type="EMBL" id="SNR66908.1"/>
    </source>
</evidence>
<dbReference type="EMBL" id="FZNK01000009">
    <property type="protein sequence ID" value="SNR66908.1"/>
    <property type="molecule type" value="Genomic_DNA"/>
</dbReference>
<accession>A0A238Y7V2</accession>
<evidence type="ECO:0000313" key="4">
    <source>
        <dbReference type="Proteomes" id="UP001210528"/>
    </source>
</evidence>
<dbReference type="Proteomes" id="UP000198297">
    <property type="component" value="Unassembled WGS sequence"/>
</dbReference>
<reference evidence="2 3" key="1">
    <citation type="submission" date="2017-06" db="EMBL/GenBank/DDBJ databases">
        <authorList>
            <person name="Kim H.J."/>
            <person name="Triplett B.A."/>
        </authorList>
    </citation>
    <scope>NUCLEOTIDE SEQUENCE [LARGE SCALE GENOMIC DNA]</scope>
    <source>
        <strain evidence="2 3">DSM 19316</strain>
    </source>
</reference>
<name>A0A238Y7V2_HALEZ</name>
<proteinExistence type="predicted"/>
<organism evidence="2 3">
    <name type="scientific">Halorubrum ezzemoulense</name>
    <name type="common">Halorubrum chaoviator</name>
    <dbReference type="NCBI Taxonomy" id="337243"/>
    <lineage>
        <taxon>Archaea</taxon>
        <taxon>Methanobacteriati</taxon>
        <taxon>Methanobacteriota</taxon>
        <taxon>Stenosarchaea group</taxon>
        <taxon>Halobacteria</taxon>
        <taxon>Halobacteriales</taxon>
        <taxon>Haloferacaceae</taxon>
        <taxon>Halorubrum</taxon>
    </lineage>
</organism>
<evidence type="ECO:0000313" key="1">
    <source>
        <dbReference type="EMBL" id="MDB2293806.1"/>
    </source>
</evidence>
<evidence type="ECO:0000313" key="3">
    <source>
        <dbReference type="Proteomes" id="UP000198297"/>
    </source>
</evidence>
<gene>
    <name evidence="1" type="ORF">PM085_16250</name>
    <name evidence="2" type="ORF">SAMN06266787_10943</name>
</gene>
<reference evidence="1 4" key="2">
    <citation type="submission" date="2023-01" db="EMBL/GenBank/DDBJ databases">
        <title>Halorubrum ezzemoulense from Santa Pola, Spain.</title>
        <authorList>
            <person name="Feng Y."/>
            <person name="Louyakis A.S."/>
            <person name="Gogarten J.P."/>
        </authorList>
    </citation>
    <scope>NUCLEOTIDE SEQUENCE [LARGE SCALE GENOMIC DNA]</scope>
    <source>
        <strain evidence="1 4">AMM015</strain>
    </source>
</reference>
<dbReference type="RefSeq" id="WP_137782649.1">
    <property type="nucleotide sequence ID" value="NZ_FZNK01000009.1"/>
</dbReference>
<dbReference type="OrthoDB" id="317157at2157"/>
<dbReference type="Proteomes" id="UP001210528">
    <property type="component" value="Unassembled WGS sequence"/>
</dbReference>